<dbReference type="InterPro" id="IPR050595">
    <property type="entry name" value="Bact_response_regulator"/>
</dbReference>
<dbReference type="PANTHER" id="PTHR44591:SF25">
    <property type="entry name" value="CHEMOTAXIS TWO-COMPONENT RESPONSE REGULATOR"/>
    <property type="match status" value="1"/>
</dbReference>
<feature type="domain" description="Response regulatory" evidence="3">
    <location>
        <begin position="3"/>
        <end position="120"/>
    </location>
</feature>
<keyword evidence="1 2" id="KW-0597">Phosphoprotein</keyword>
<dbReference type="RefSeq" id="WP_132323188.1">
    <property type="nucleotide sequence ID" value="NZ_FWZT01000021.1"/>
</dbReference>
<dbReference type="Pfam" id="PF00072">
    <property type="entry name" value="Response_reg"/>
    <property type="match status" value="1"/>
</dbReference>
<dbReference type="STRING" id="1513793.SAMN06296036_12194"/>
<proteinExistence type="predicted"/>
<dbReference type="Proteomes" id="UP000192907">
    <property type="component" value="Unassembled WGS sequence"/>
</dbReference>
<gene>
    <name evidence="4" type="ORF">SAMN06296036_12194</name>
</gene>
<evidence type="ECO:0000313" key="4">
    <source>
        <dbReference type="EMBL" id="SMF62791.1"/>
    </source>
</evidence>
<dbReference type="AlphaFoldDB" id="A0A1Y6CMJ4"/>
<dbReference type="InterPro" id="IPR011006">
    <property type="entry name" value="CheY-like_superfamily"/>
</dbReference>
<organism evidence="4 5">
    <name type="scientific">Pseudobacteriovorax antillogorgiicola</name>
    <dbReference type="NCBI Taxonomy" id="1513793"/>
    <lineage>
        <taxon>Bacteria</taxon>
        <taxon>Pseudomonadati</taxon>
        <taxon>Bdellovibrionota</taxon>
        <taxon>Oligoflexia</taxon>
        <taxon>Oligoflexales</taxon>
        <taxon>Pseudobacteriovoracaceae</taxon>
        <taxon>Pseudobacteriovorax</taxon>
    </lineage>
</organism>
<keyword evidence="5" id="KW-1185">Reference proteome</keyword>
<feature type="modified residue" description="4-aspartylphosphate" evidence="2">
    <location>
        <position position="53"/>
    </location>
</feature>
<dbReference type="Gene3D" id="3.40.50.2300">
    <property type="match status" value="1"/>
</dbReference>
<dbReference type="PROSITE" id="PS50110">
    <property type="entry name" value="RESPONSE_REGULATORY"/>
    <property type="match status" value="1"/>
</dbReference>
<dbReference type="InterPro" id="IPR001789">
    <property type="entry name" value="Sig_transdc_resp-reg_receiver"/>
</dbReference>
<evidence type="ECO:0000313" key="5">
    <source>
        <dbReference type="Proteomes" id="UP000192907"/>
    </source>
</evidence>
<dbReference type="OrthoDB" id="5294427at2"/>
<sequence>MAKILLVDDSEFMRYEIRALLVGLGHDVVEAHDGLQGYRLAREHKDFNLIISDFNMPTWDGLHMIAEIRSIEAYKTVPIGMLTTESSKNLKYKGKELGITVWYVKPLDPDIFCKTVTAVLERSEQPA</sequence>
<evidence type="ECO:0000259" key="3">
    <source>
        <dbReference type="PROSITE" id="PS50110"/>
    </source>
</evidence>
<dbReference type="SUPFAM" id="SSF52172">
    <property type="entry name" value="CheY-like"/>
    <property type="match status" value="1"/>
</dbReference>
<accession>A0A1Y6CMJ4</accession>
<name>A0A1Y6CMJ4_9BACT</name>
<evidence type="ECO:0000256" key="2">
    <source>
        <dbReference type="PROSITE-ProRule" id="PRU00169"/>
    </source>
</evidence>
<dbReference type="SMART" id="SM00448">
    <property type="entry name" value="REC"/>
    <property type="match status" value="1"/>
</dbReference>
<dbReference type="PANTHER" id="PTHR44591">
    <property type="entry name" value="STRESS RESPONSE REGULATOR PROTEIN 1"/>
    <property type="match status" value="1"/>
</dbReference>
<dbReference type="EMBL" id="FWZT01000021">
    <property type="protein sequence ID" value="SMF62791.1"/>
    <property type="molecule type" value="Genomic_DNA"/>
</dbReference>
<dbReference type="GO" id="GO:0000160">
    <property type="term" value="P:phosphorelay signal transduction system"/>
    <property type="evidence" value="ECO:0007669"/>
    <property type="project" value="InterPro"/>
</dbReference>
<protein>
    <submittedName>
        <fullName evidence="4">Two-component system, chemotaxis family, response regulator CheY</fullName>
    </submittedName>
</protein>
<reference evidence="5" key="1">
    <citation type="submission" date="2017-04" db="EMBL/GenBank/DDBJ databases">
        <authorList>
            <person name="Varghese N."/>
            <person name="Submissions S."/>
        </authorList>
    </citation>
    <scope>NUCLEOTIDE SEQUENCE [LARGE SCALE GENOMIC DNA]</scope>
    <source>
        <strain evidence="5">RKEM611</strain>
    </source>
</reference>
<evidence type="ECO:0000256" key="1">
    <source>
        <dbReference type="ARBA" id="ARBA00022553"/>
    </source>
</evidence>